<accession>A0A845A109</accession>
<protein>
    <submittedName>
        <fullName evidence="10">Exopolysaccharide biosynthesis polyprenyl glycosylphosphotransferase</fullName>
    </submittedName>
</protein>
<dbReference type="InterPro" id="IPR017475">
    <property type="entry name" value="EPS_sugar_tfrase"/>
</dbReference>
<dbReference type="GO" id="GO:0000271">
    <property type="term" value="P:polysaccharide biosynthetic process"/>
    <property type="evidence" value="ECO:0007669"/>
    <property type="project" value="UniProtKB-KW"/>
</dbReference>
<feature type="transmembrane region" description="Helical" evidence="8">
    <location>
        <begin position="123"/>
        <end position="145"/>
    </location>
</feature>
<feature type="transmembrane region" description="Helical" evidence="8">
    <location>
        <begin position="271"/>
        <end position="295"/>
    </location>
</feature>
<keyword evidence="4 8" id="KW-0812">Transmembrane</keyword>
<keyword evidence="5 8" id="KW-1133">Transmembrane helix</keyword>
<evidence type="ECO:0000256" key="1">
    <source>
        <dbReference type="ARBA" id="ARBA00004141"/>
    </source>
</evidence>
<comment type="similarity">
    <text evidence="2">Belongs to the bacterial sugar transferase family.</text>
</comment>
<feature type="domain" description="Bacterial sugar transferase" evidence="9">
    <location>
        <begin position="269"/>
        <end position="457"/>
    </location>
</feature>
<proteinExistence type="inferred from homology"/>
<keyword evidence="11" id="KW-1185">Reference proteome</keyword>
<dbReference type="EMBL" id="WTYH01000001">
    <property type="protein sequence ID" value="MXO93240.1"/>
    <property type="molecule type" value="Genomic_DNA"/>
</dbReference>
<sequence length="462" mass="51185">MDSSQVHSGKSFVIDLNDLAPPRSETIELAKSCVIAAVEALSIVAIFIFIGAIYDGHWSAGNHVRNGVSIALLYVFIGFYRGTFSVANLESAHTSIKFAVTSTALAFALRFSLLFISKDGDEYSRLVTALGLVVSILLLAFLRLVGRKLYKPQASDERVAIVIAGGALLKHPSKSIVRGPENLSQRLLRDQDSLSRFGDGMKDFARVIVSCPIDRRAEWALVLQSIGVRGEVVSEPLHALLPIGLARYDNFTAIQVSSGPLSLYQRAIKRLFDLSFTVPALVVLSPMLLIIAVALKLDSEGPIFFRQERLGKSNRYFTAYKFRSMRAIDSDFEGNLSASRDDSRITRVGRFLRRTSLDELPQLLNVLRGEMSLVGPRPHATASTAGGKLFWEISDTYWKRHAAKPGLTGLAQVRGFRGATHQESDLTNRIKSDLEYMQEWSIWKDIVILVKTFAVLIHPNAY</sequence>
<evidence type="ECO:0000256" key="8">
    <source>
        <dbReference type="SAM" id="Phobius"/>
    </source>
</evidence>
<feature type="transmembrane region" description="Helical" evidence="8">
    <location>
        <begin position="33"/>
        <end position="54"/>
    </location>
</feature>
<evidence type="ECO:0000313" key="11">
    <source>
        <dbReference type="Proteomes" id="UP000460626"/>
    </source>
</evidence>
<dbReference type="Pfam" id="PF02397">
    <property type="entry name" value="Bac_transf"/>
    <property type="match status" value="1"/>
</dbReference>
<dbReference type="PANTHER" id="PTHR30576">
    <property type="entry name" value="COLANIC BIOSYNTHESIS UDP-GLUCOSE LIPID CARRIER TRANSFERASE"/>
    <property type="match status" value="1"/>
</dbReference>
<evidence type="ECO:0000259" key="9">
    <source>
        <dbReference type="Pfam" id="PF02397"/>
    </source>
</evidence>
<keyword evidence="7" id="KW-0270">Exopolysaccharide synthesis</keyword>
<dbReference type="PANTHER" id="PTHR30576:SF0">
    <property type="entry name" value="UNDECAPRENYL-PHOSPHATE N-ACETYLGALACTOSAMINYL 1-PHOSPHATE TRANSFERASE-RELATED"/>
    <property type="match status" value="1"/>
</dbReference>
<keyword evidence="6 8" id="KW-0472">Membrane</keyword>
<evidence type="ECO:0000313" key="10">
    <source>
        <dbReference type="EMBL" id="MXO93240.1"/>
    </source>
</evidence>
<keyword evidence="3 10" id="KW-0808">Transferase</keyword>
<dbReference type="Proteomes" id="UP000460626">
    <property type="component" value="Unassembled WGS sequence"/>
</dbReference>
<reference evidence="10 11" key="1">
    <citation type="submission" date="2019-12" db="EMBL/GenBank/DDBJ databases">
        <title>Genomic-based taxomic classification of the family Erythrobacteraceae.</title>
        <authorList>
            <person name="Xu L."/>
        </authorList>
    </citation>
    <scope>NUCLEOTIDE SEQUENCE [LARGE SCALE GENOMIC DNA]</scope>
    <source>
        <strain evidence="10 11">RC4-10-4</strain>
    </source>
</reference>
<evidence type="ECO:0000256" key="2">
    <source>
        <dbReference type="ARBA" id="ARBA00006464"/>
    </source>
</evidence>
<dbReference type="RefSeq" id="WP_131452531.1">
    <property type="nucleotide sequence ID" value="NZ_BMJK01000001.1"/>
</dbReference>
<dbReference type="GO" id="GO:0016780">
    <property type="term" value="F:phosphotransferase activity, for other substituted phosphate groups"/>
    <property type="evidence" value="ECO:0007669"/>
    <property type="project" value="TreeGrafter"/>
</dbReference>
<dbReference type="GO" id="GO:0016020">
    <property type="term" value="C:membrane"/>
    <property type="evidence" value="ECO:0007669"/>
    <property type="project" value="UniProtKB-SubCell"/>
</dbReference>
<evidence type="ECO:0000256" key="6">
    <source>
        <dbReference type="ARBA" id="ARBA00023136"/>
    </source>
</evidence>
<evidence type="ECO:0000256" key="3">
    <source>
        <dbReference type="ARBA" id="ARBA00022679"/>
    </source>
</evidence>
<dbReference type="InterPro" id="IPR003362">
    <property type="entry name" value="Bact_transf"/>
</dbReference>
<dbReference type="OrthoDB" id="9808602at2"/>
<dbReference type="AlphaFoldDB" id="A0A845A109"/>
<gene>
    <name evidence="10" type="ORF">GRI62_06420</name>
</gene>
<evidence type="ECO:0000256" key="7">
    <source>
        <dbReference type="ARBA" id="ARBA00023169"/>
    </source>
</evidence>
<evidence type="ECO:0000256" key="4">
    <source>
        <dbReference type="ARBA" id="ARBA00022692"/>
    </source>
</evidence>
<organism evidence="10 11">
    <name type="scientific">Aurantiacibacter arachoides</name>
    <dbReference type="NCBI Taxonomy" id="1850444"/>
    <lineage>
        <taxon>Bacteria</taxon>
        <taxon>Pseudomonadati</taxon>
        <taxon>Pseudomonadota</taxon>
        <taxon>Alphaproteobacteria</taxon>
        <taxon>Sphingomonadales</taxon>
        <taxon>Erythrobacteraceae</taxon>
        <taxon>Aurantiacibacter</taxon>
    </lineage>
</organism>
<dbReference type="NCBIfam" id="TIGR03025">
    <property type="entry name" value="EPS_sugtrans"/>
    <property type="match status" value="1"/>
</dbReference>
<feature type="transmembrane region" description="Helical" evidence="8">
    <location>
        <begin position="96"/>
        <end position="117"/>
    </location>
</feature>
<comment type="caution">
    <text evidence="10">The sequence shown here is derived from an EMBL/GenBank/DDBJ whole genome shotgun (WGS) entry which is preliminary data.</text>
</comment>
<name>A0A845A109_9SPHN</name>
<feature type="transmembrane region" description="Helical" evidence="8">
    <location>
        <begin position="66"/>
        <end position="84"/>
    </location>
</feature>
<evidence type="ECO:0000256" key="5">
    <source>
        <dbReference type="ARBA" id="ARBA00022989"/>
    </source>
</evidence>
<comment type="subcellular location">
    <subcellularLocation>
        <location evidence="1">Membrane</location>
        <topology evidence="1">Multi-pass membrane protein</topology>
    </subcellularLocation>
</comment>